<dbReference type="AlphaFoldDB" id="A0A1K0GMT8"/>
<dbReference type="Proteomes" id="UP000182486">
    <property type="component" value="Unassembled WGS sequence"/>
</dbReference>
<feature type="domain" description="Activator of Hsp90 ATPase homologue 1/2-like C-terminal" evidence="2">
    <location>
        <begin position="15"/>
        <end position="135"/>
    </location>
</feature>
<dbReference type="SUPFAM" id="SSF55961">
    <property type="entry name" value="Bet v1-like"/>
    <property type="match status" value="1"/>
</dbReference>
<sequence length="138" mass="15073">MTGTGFEYTLTRTLDAPVDQVWAAWTTADRYAQWTGAEDVTFDVRPGGAWSSVMVIPGGARIPLSGTYTEVVPHQRLVWGMTVPGREEPVLMTLDLSADGDRTKVTLSQTFDAAEERDQAEQGSNMLLDSLTNYLATA</sequence>
<dbReference type="InterPro" id="IPR023393">
    <property type="entry name" value="START-like_dom_sf"/>
</dbReference>
<name>A0A1K0GMT8_9ACTN</name>
<comment type="similarity">
    <text evidence="1">Belongs to the AHA1 family.</text>
</comment>
<reference evidence="3 4" key="1">
    <citation type="submission" date="2016-09" db="EMBL/GenBank/DDBJ databases">
        <title>Couchioplanes caeruleus draft genome sequence.</title>
        <authorList>
            <person name="Sheehan J."/>
            <person name="Caffrey P."/>
        </authorList>
    </citation>
    <scope>NUCLEOTIDE SEQUENCE [LARGE SCALE GENOMIC DNA]</scope>
    <source>
        <strain evidence="3 4">DSM 43634</strain>
    </source>
</reference>
<gene>
    <name evidence="3" type="ORF">BG844_31305</name>
</gene>
<dbReference type="Gene3D" id="3.30.530.20">
    <property type="match status" value="1"/>
</dbReference>
<evidence type="ECO:0000313" key="3">
    <source>
        <dbReference type="EMBL" id="OJF10515.1"/>
    </source>
</evidence>
<dbReference type="RefSeq" id="WP_071808935.1">
    <property type="nucleotide sequence ID" value="NZ_MEIA01000475.1"/>
</dbReference>
<protein>
    <submittedName>
        <fullName evidence="3">ATPase</fullName>
    </submittedName>
</protein>
<proteinExistence type="inferred from homology"/>
<evidence type="ECO:0000313" key="4">
    <source>
        <dbReference type="Proteomes" id="UP000182486"/>
    </source>
</evidence>
<comment type="caution">
    <text evidence="3">The sequence shown here is derived from an EMBL/GenBank/DDBJ whole genome shotgun (WGS) entry which is preliminary data.</text>
</comment>
<dbReference type="EMBL" id="MEIA01000475">
    <property type="protein sequence ID" value="OJF10515.1"/>
    <property type="molecule type" value="Genomic_DNA"/>
</dbReference>
<dbReference type="CDD" id="cd07814">
    <property type="entry name" value="SRPBCC_CalC_Aha1-like"/>
    <property type="match status" value="1"/>
</dbReference>
<organism evidence="3 4">
    <name type="scientific">Couchioplanes caeruleus subsp. caeruleus</name>
    <dbReference type="NCBI Taxonomy" id="56427"/>
    <lineage>
        <taxon>Bacteria</taxon>
        <taxon>Bacillati</taxon>
        <taxon>Actinomycetota</taxon>
        <taxon>Actinomycetes</taxon>
        <taxon>Micromonosporales</taxon>
        <taxon>Micromonosporaceae</taxon>
        <taxon>Couchioplanes</taxon>
    </lineage>
</organism>
<accession>A0A1K0GMT8</accession>
<evidence type="ECO:0000259" key="2">
    <source>
        <dbReference type="Pfam" id="PF08327"/>
    </source>
</evidence>
<evidence type="ECO:0000256" key="1">
    <source>
        <dbReference type="ARBA" id="ARBA00006817"/>
    </source>
</evidence>
<dbReference type="InterPro" id="IPR013538">
    <property type="entry name" value="ASHA1/2-like_C"/>
</dbReference>
<dbReference type="Pfam" id="PF08327">
    <property type="entry name" value="AHSA1"/>
    <property type="match status" value="1"/>
</dbReference>
<keyword evidence="4" id="KW-1185">Reference proteome</keyword>